<dbReference type="SUPFAM" id="SSF46785">
    <property type="entry name" value="Winged helix' DNA-binding domain"/>
    <property type="match status" value="1"/>
</dbReference>
<dbReference type="Gene3D" id="3.30.450.40">
    <property type="match status" value="1"/>
</dbReference>
<gene>
    <name evidence="6" type="ORF">SAMN04487965_0176</name>
</gene>
<proteinExistence type="predicted"/>
<dbReference type="InterPro" id="IPR050707">
    <property type="entry name" value="HTH_MetabolicPath_Reg"/>
</dbReference>
<dbReference type="GO" id="GO:0003700">
    <property type="term" value="F:DNA-binding transcription factor activity"/>
    <property type="evidence" value="ECO:0007669"/>
    <property type="project" value="TreeGrafter"/>
</dbReference>
<dbReference type="InterPro" id="IPR014757">
    <property type="entry name" value="Tscrpt_reg_IclR_C"/>
</dbReference>
<dbReference type="RefSeq" id="WP_073270532.1">
    <property type="nucleotide sequence ID" value="NZ_FQVA01000001.1"/>
</dbReference>
<dbReference type="InterPro" id="IPR036388">
    <property type="entry name" value="WH-like_DNA-bd_sf"/>
</dbReference>
<evidence type="ECO:0000256" key="2">
    <source>
        <dbReference type="ARBA" id="ARBA00023125"/>
    </source>
</evidence>
<dbReference type="SUPFAM" id="SSF55781">
    <property type="entry name" value="GAF domain-like"/>
    <property type="match status" value="1"/>
</dbReference>
<feature type="domain" description="IclR-ED" evidence="5">
    <location>
        <begin position="61"/>
        <end position="253"/>
    </location>
</feature>
<reference evidence="7" key="1">
    <citation type="submission" date="2016-11" db="EMBL/GenBank/DDBJ databases">
        <authorList>
            <person name="Varghese N."/>
            <person name="Submissions S."/>
        </authorList>
    </citation>
    <scope>NUCLEOTIDE SEQUENCE [LARGE SCALE GENOMIC DNA]</scope>
    <source>
        <strain evidence="7">CGMCC 1.7063</strain>
    </source>
</reference>
<dbReference type="SMART" id="SM00346">
    <property type="entry name" value="HTH_ICLR"/>
    <property type="match status" value="1"/>
</dbReference>
<evidence type="ECO:0000256" key="3">
    <source>
        <dbReference type="ARBA" id="ARBA00023163"/>
    </source>
</evidence>
<dbReference type="Proteomes" id="UP000184170">
    <property type="component" value="Unassembled WGS sequence"/>
</dbReference>
<dbReference type="AlphaFoldDB" id="A0A1M4UIV4"/>
<evidence type="ECO:0000259" key="4">
    <source>
        <dbReference type="PROSITE" id="PS51077"/>
    </source>
</evidence>
<dbReference type="GO" id="GO:0003677">
    <property type="term" value="F:DNA binding"/>
    <property type="evidence" value="ECO:0007669"/>
    <property type="project" value="UniProtKB-KW"/>
</dbReference>
<sequence length="261" mass="29547">MSGSDKPFSRMLRIMDVVSAHPSGATMAEMVEQLDIPISSIYRLVKNLVDEEYLQGGGRHSRYRLGRRFLRQYHSSVATRNLVELVRPTLRHLCDQFDEVVYFNTLAGLSIRPICAEFPRSEKARTVIMPGDFFPVHASASGKVLCAYQEPAVQKEMLGSDELEQFRPNTITDRKALKEEFDRVKKQGYAVIDDELDENVFAMGVPIHSDTAGVIYSLAVVCFKERLLSRLTIPEVARLLRQGASEINQTLSSNPLSYRFE</sequence>
<keyword evidence="7" id="KW-1185">Reference proteome</keyword>
<dbReference type="InterPro" id="IPR029016">
    <property type="entry name" value="GAF-like_dom_sf"/>
</dbReference>
<dbReference type="PROSITE" id="PS51078">
    <property type="entry name" value="ICLR_ED"/>
    <property type="match status" value="1"/>
</dbReference>
<dbReference type="PANTHER" id="PTHR30136:SF35">
    <property type="entry name" value="HTH-TYPE TRANSCRIPTIONAL REGULATOR RV1719"/>
    <property type="match status" value="1"/>
</dbReference>
<evidence type="ECO:0000313" key="7">
    <source>
        <dbReference type="Proteomes" id="UP000184170"/>
    </source>
</evidence>
<keyword evidence="1" id="KW-0805">Transcription regulation</keyword>
<dbReference type="EMBL" id="FQVA01000001">
    <property type="protein sequence ID" value="SHE56701.1"/>
    <property type="molecule type" value="Genomic_DNA"/>
</dbReference>
<evidence type="ECO:0000259" key="5">
    <source>
        <dbReference type="PROSITE" id="PS51078"/>
    </source>
</evidence>
<keyword evidence="2" id="KW-0238">DNA-binding</keyword>
<protein>
    <submittedName>
        <fullName evidence="6">Transcriptional regulator, IclR family</fullName>
    </submittedName>
</protein>
<dbReference type="InterPro" id="IPR036390">
    <property type="entry name" value="WH_DNA-bd_sf"/>
</dbReference>
<name>A0A1M4UIV4_9GAMM</name>
<dbReference type="OrthoDB" id="9807558at2"/>
<dbReference type="PANTHER" id="PTHR30136">
    <property type="entry name" value="HELIX-TURN-HELIX TRANSCRIPTIONAL REGULATOR, ICLR FAMILY"/>
    <property type="match status" value="1"/>
</dbReference>
<dbReference type="STRING" id="494016.SAMN04487965_0176"/>
<organism evidence="6 7">
    <name type="scientific">Microbulbifer donghaiensis</name>
    <dbReference type="NCBI Taxonomy" id="494016"/>
    <lineage>
        <taxon>Bacteria</taxon>
        <taxon>Pseudomonadati</taxon>
        <taxon>Pseudomonadota</taxon>
        <taxon>Gammaproteobacteria</taxon>
        <taxon>Cellvibrionales</taxon>
        <taxon>Microbulbiferaceae</taxon>
        <taxon>Microbulbifer</taxon>
    </lineage>
</organism>
<accession>A0A1M4UIV4</accession>
<dbReference type="Pfam" id="PF09339">
    <property type="entry name" value="HTH_IclR"/>
    <property type="match status" value="1"/>
</dbReference>
<dbReference type="GO" id="GO:0045892">
    <property type="term" value="P:negative regulation of DNA-templated transcription"/>
    <property type="evidence" value="ECO:0007669"/>
    <property type="project" value="TreeGrafter"/>
</dbReference>
<dbReference type="Pfam" id="PF01614">
    <property type="entry name" value="IclR_C"/>
    <property type="match status" value="1"/>
</dbReference>
<dbReference type="InterPro" id="IPR005471">
    <property type="entry name" value="Tscrpt_reg_IclR_N"/>
</dbReference>
<feature type="domain" description="HTH iclR-type" evidence="4">
    <location>
        <begin position="5"/>
        <end position="67"/>
    </location>
</feature>
<dbReference type="Gene3D" id="1.10.10.10">
    <property type="entry name" value="Winged helix-like DNA-binding domain superfamily/Winged helix DNA-binding domain"/>
    <property type="match status" value="1"/>
</dbReference>
<evidence type="ECO:0000256" key="1">
    <source>
        <dbReference type="ARBA" id="ARBA00023015"/>
    </source>
</evidence>
<evidence type="ECO:0000313" key="6">
    <source>
        <dbReference type="EMBL" id="SHE56701.1"/>
    </source>
</evidence>
<dbReference type="PROSITE" id="PS51077">
    <property type="entry name" value="HTH_ICLR"/>
    <property type="match status" value="1"/>
</dbReference>
<keyword evidence="3" id="KW-0804">Transcription</keyword>